<organism evidence="4 5">
    <name type="scientific">Ehrlichia minasensis</name>
    <dbReference type="NCBI Taxonomy" id="1242993"/>
    <lineage>
        <taxon>Bacteria</taxon>
        <taxon>Pseudomonadati</taxon>
        <taxon>Pseudomonadota</taxon>
        <taxon>Alphaproteobacteria</taxon>
        <taxon>Rickettsiales</taxon>
        <taxon>Anaplasmataceae</taxon>
        <taxon>Ehrlichia</taxon>
    </lineage>
</organism>
<accession>A0A4Q6I4V1</accession>
<gene>
    <name evidence="4" type="ORF">DRF75_04920</name>
</gene>
<dbReference type="Gene3D" id="3.40.50.2020">
    <property type="match status" value="1"/>
</dbReference>
<sequence>MLGKILNIIFPKTCANCECTVPHYLDLCSTCKNGIDFLHNNYCIGCGCRLPDGLSICGKCIVAPPKFTKLESVFLYNQYSKNMILNLKFFDNTLHVKTYGRWMYNKNPDLFNNVTTIIPVPIHKKRLRQRKYNQATLLAKALSKYCNISLEISVLKRIVDTAPQHSLSSQMREKNITKAFIVKNQHLITNKTILLVDDVITTGITARTCTNKLIEAGAKEVRVITLARTLQ</sequence>
<evidence type="ECO:0000259" key="2">
    <source>
        <dbReference type="Pfam" id="PF00156"/>
    </source>
</evidence>
<evidence type="ECO:0000313" key="5">
    <source>
        <dbReference type="Proteomes" id="UP000293377"/>
    </source>
</evidence>
<keyword evidence="5" id="KW-1185">Reference proteome</keyword>
<protein>
    <submittedName>
        <fullName evidence="4">ComF family protein</fullName>
    </submittedName>
</protein>
<name>A0A4Q6I4V1_9RICK</name>
<dbReference type="EMBL" id="QOHL01000039">
    <property type="protein sequence ID" value="RZB12290.1"/>
    <property type="molecule type" value="Genomic_DNA"/>
</dbReference>
<dbReference type="InterPro" id="IPR051910">
    <property type="entry name" value="ComF/GntX_DNA_util-trans"/>
</dbReference>
<comment type="caution">
    <text evidence="4">The sequence shown here is derived from an EMBL/GenBank/DDBJ whole genome shotgun (WGS) entry which is preliminary data.</text>
</comment>
<dbReference type="Pfam" id="PF00156">
    <property type="entry name" value="Pribosyltran"/>
    <property type="match status" value="1"/>
</dbReference>
<reference evidence="4 5" key="1">
    <citation type="submission" date="2018-06" db="EMBL/GenBank/DDBJ databases">
        <title>Complete Genome Sequence of Ehrlichia minasensis Isolated From Cattle.</title>
        <authorList>
            <person name="Aguiar D.M."/>
            <person name="Araujo J.P.A.Jr."/>
            <person name="Nakazato L."/>
            <person name="Bard E."/>
            <person name="Cabezas-Cruz A."/>
        </authorList>
    </citation>
    <scope>NUCLEOTIDE SEQUENCE [LARGE SCALE GENOMIC DNA]</scope>
    <source>
        <strain evidence="4 5">B11</strain>
    </source>
</reference>
<dbReference type="InterPro" id="IPR044005">
    <property type="entry name" value="DZR_2"/>
</dbReference>
<feature type="domain" description="Double zinc ribbon" evidence="3">
    <location>
        <begin position="5"/>
        <end position="60"/>
    </location>
</feature>
<dbReference type="InterPro" id="IPR000836">
    <property type="entry name" value="PRTase_dom"/>
</dbReference>
<dbReference type="AlphaFoldDB" id="A0A4Q6I4V1"/>
<feature type="domain" description="Phosphoribosyltransferase" evidence="2">
    <location>
        <begin position="137"/>
        <end position="228"/>
    </location>
</feature>
<evidence type="ECO:0000313" key="4">
    <source>
        <dbReference type="EMBL" id="RZB12290.1"/>
    </source>
</evidence>
<dbReference type="PANTHER" id="PTHR47505">
    <property type="entry name" value="DNA UTILIZATION PROTEIN YHGH"/>
    <property type="match status" value="1"/>
</dbReference>
<dbReference type="RefSeq" id="WP_045171083.1">
    <property type="nucleotide sequence ID" value="NZ_QOHL01000039.1"/>
</dbReference>
<evidence type="ECO:0000259" key="3">
    <source>
        <dbReference type="Pfam" id="PF18912"/>
    </source>
</evidence>
<dbReference type="SUPFAM" id="SSF53271">
    <property type="entry name" value="PRTase-like"/>
    <property type="match status" value="1"/>
</dbReference>
<dbReference type="Proteomes" id="UP000293377">
    <property type="component" value="Unassembled WGS sequence"/>
</dbReference>
<dbReference type="OrthoDB" id="9779910at2"/>
<comment type="similarity">
    <text evidence="1">Belongs to the ComF/GntX family.</text>
</comment>
<proteinExistence type="inferred from homology"/>
<dbReference type="InterPro" id="IPR029057">
    <property type="entry name" value="PRTase-like"/>
</dbReference>
<dbReference type="PANTHER" id="PTHR47505:SF1">
    <property type="entry name" value="DNA UTILIZATION PROTEIN YHGH"/>
    <property type="match status" value="1"/>
</dbReference>
<dbReference type="STRING" id="1242993.ehr_00441"/>
<dbReference type="CDD" id="cd06223">
    <property type="entry name" value="PRTases_typeI"/>
    <property type="match status" value="1"/>
</dbReference>
<evidence type="ECO:0000256" key="1">
    <source>
        <dbReference type="ARBA" id="ARBA00008007"/>
    </source>
</evidence>
<dbReference type="Pfam" id="PF18912">
    <property type="entry name" value="DZR_2"/>
    <property type="match status" value="1"/>
</dbReference>